<protein>
    <submittedName>
        <fullName evidence="2">Uncharacterized protein</fullName>
    </submittedName>
</protein>
<evidence type="ECO:0000313" key="2">
    <source>
        <dbReference type="EMBL" id="GAX24361.1"/>
    </source>
</evidence>
<keyword evidence="1" id="KW-0732">Signal</keyword>
<dbReference type="InParanoid" id="A0A1Z5KE51"/>
<dbReference type="EMBL" id="BDSP01000207">
    <property type="protein sequence ID" value="GAX24361.1"/>
    <property type="molecule type" value="Genomic_DNA"/>
</dbReference>
<comment type="caution">
    <text evidence="2">The sequence shown here is derived from an EMBL/GenBank/DDBJ whole genome shotgun (WGS) entry which is preliminary data.</text>
</comment>
<evidence type="ECO:0000313" key="3">
    <source>
        <dbReference type="Proteomes" id="UP000198406"/>
    </source>
</evidence>
<dbReference type="AlphaFoldDB" id="A0A1Z5KE51"/>
<dbReference type="OrthoDB" id="43331at2759"/>
<organism evidence="2 3">
    <name type="scientific">Fistulifera solaris</name>
    <name type="common">Oleaginous diatom</name>
    <dbReference type="NCBI Taxonomy" id="1519565"/>
    <lineage>
        <taxon>Eukaryota</taxon>
        <taxon>Sar</taxon>
        <taxon>Stramenopiles</taxon>
        <taxon>Ochrophyta</taxon>
        <taxon>Bacillariophyta</taxon>
        <taxon>Bacillariophyceae</taxon>
        <taxon>Bacillariophycidae</taxon>
        <taxon>Naviculales</taxon>
        <taxon>Naviculaceae</taxon>
        <taxon>Fistulifera</taxon>
    </lineage>
</organism>
<feature type="signal peptide" evidence="1">
    <location>
        <begin position="1"/>
        <end position="17"/>
    </location>
</feature>
<dbReference type="InterPro" id="IPR036894">
    <property type="entry name" value="YbaB-like_sf"/>
</dbReference>
<keyword evidence="3" id="KW-1185">Reference proteome</keyword>
<name>A0A1Z5KE51_FISSO</name>
<accession>A0A1Z5KE51</accession>
<dbReference type="GO" id="GO:0003677">
    <property type="term" value="F:DNA binding"/>
    <property type="evidence" value="ECO:0007669"/>
    <property type="project" value="InterPro"/>
</dbReference>
<dbReference type="Gene3D" id="3.30.1310.10">
    <property type="entry name" value="Nucleoid-associated protein YbaB-like domain"/>
    <property type="match status" value="1"/>
</dbReference>
<proteinExistence type="predicted"/>
<dbReference type="Proteomes" id="UP000198406">
    <property type="component" value="Unassembled WGS sequence"/>
</dbReference>
<dbReference type="SUPFAM" id="SSF82607">
    <property type="entry name" value="YbaB-like"/>
    <property type="match status" value="1"/>
</dbReference>
<feature type="chain" id="PRO_5012803309" evidence="1">
    <location>
        <begin position="18"/>
        <end position="164"/>
    </location>
</feature>
<reference evidence="2 3" key="1">
    <citation type="journal article" date="2015" name="Plant Cell">
        <title>Oil accumulation by the oleaginous diatom Fistulifera solaris as revealed by the genome and transcriptome.</title>
        <authorList>
            <person name="Tanaka T."/>
            <person name="Maeda Y."/>
            <person name="Veluchamy A."/>
            <person name="Tanaka M."/>
            <person name="Abida H."/>
            <person name="Marechal E."/>
            <person name="Bowler C."/>
            <person name="Muto M."/>
            <person name="Sunaga Y."/>
            <person name="Tanaka M."/>
            <person name="Yoshino T."/>
            <person name="Taniguchi T."/>
            <person name="Fukuda Y."/>
            <person name="Nemoto M."/>
            <person name="Matsumoto M."/>
            <person name="Wong P.S."/>
            <person name="Aburatani S."/>
            <person name="Fujibuchi W."/>
        </authorList>
    </citation>
    <scope>NUCLEOTIDE SEQUENCE [LARGE SCALE GENOMIC DNA]</scope>
    <source>
        <strain evidence="2 3">JPCC DA0580</strain>
    </source>
</reference>
<evidence type="ECO:0000256" key="1">
    <source>
        <dbReference type="SAM" id="SignalP"/>
    </source>
</evidence>
<sequence>MQFILIITALLSTQAFAFTSPCAQPSRTTALNLFGGGNKGGQAKGPGMMDQLAMFKKAQEMAQKKKELDNELSQMTFYGTSSDGKVKGTFKYIPNTNPLDPNPEYEPQNFDFDDDFFASASPDVLAAAIKEAVLNGIEETNTAVAEKYAVLQADLMSVMGGNNK</sequence>
<gene>
    <name evidence="2" type="ORF">FisN_4Lh485</name>
</gene>